<reference evidence="2 3" key="1">
    <citation type="submission" date="2020-08" db="EMBL/GenBank/DDBJ databases">
        <title>Genomic Encyclopedia of Type Strains, Phase IV (KMG-IV): sequencing the most valuable type-strain genomes for metagenomic binning, comparative biology and taxonomic classification.</title>
        <authorList>
            <person name="Goeker M."/>
        </authorList>
    </citation>
    <scope>NUCLEOTIDE SEQUENCE [LARGE SCALE GENOMIC DNA]</scope>
    <source>
        <strain evidence="2 3">DSM 44197</strain>
    </source>
</reference>
<evidence type="ECO:0000259" key="1">
    <source>
        <dbReference type="PROSITE" id="PS50965"/>
    </source>
</evidence>
<feature type="domain" description="NERD" evidence="1">
    <location>
        <begin position="81"/>
        <end position="194"/>
    </location>
</feature>
<dbReference type="InterPro" id="IPR011528">
    <property type="entry name" value="NERD"/>
</dbReference>
<dbReference type="Proteomes" id="UP000572680">
    <property type="component" value="Unassembled WGS sequence"/>
</dbReference>
<accession>A0A7W3LTW0</accession>
<proteinExistence type="predicted"/>
<name>A0A7W3LTW0_ACTNM</name>
<keyword evidence="3" id="KW-1185">Reference proteome</keyword>
<organism evidence="2 3">
    <name type="scientific">Actinomadura namibiensis</name>
    <dbReference type="NCBI Taxonomy" id="182080"/>
    <lineage>
        <taxon>Bacteria</taxon>
        <taxon>Bacillati</taxon>
        <taxon>Actinomycetota</taxon>
        <taxon>Actinomycetes</taxon>
        <taxon>Streptosporangiales</taxon>
        <taxon>Thermomonosporaceae</taxon>
        <taxon>Actinomadura</taxon>
    </lineage>
</organism>
<comment type="caution">
    <text evidence="2">The sequence shown here is derived from an EMBL/GenBank/DDBJ whole genome shotgun (WGS) entry which is preliminary data.</text>
</comment>
<sequence>MRDRVRGAGDAGASAWARYRVLAAEYRRERVAVRGLVAVSAGVVAAGVLPWRAGPVVAIVVFVGHTLYERSRHEPLAEWRRGALAERRTGRRLRRLDPVGHHVLHDRALPGATANLDHLVVGLTGVYAIVSRRWRWGVRVRVEGRRLWVGRRPAGNVAVAARAARTVSEGLSKELDHQVAVMPLVAVHGARVPRGGLEHAGVALYAVREVAAVIAGEPVIFTSAQVATVAAAAERLFPPMAGPYPAR</sequence>
<dbReference type="EMBL" id="JACJIA010000008">
    <property type="protein sequence ID" value="MBA8954157.1"/>
    <property type="molecule type" value="Genomic_DNA"/>
</dbReference>
<protein>
    <recommendedName>
        <fullName evidence="1">NERD domain-containing protein</fullName>
    </recommendedName>
</protein>
<gene>
    <name evidence="2" type="ORF">HNR61_005811</name>
</gene>
<dbReference type="RefSeq" id="WP_182846268.1">
    <property type="nucleotide sequence ID" value="NZ_BAAALP010000001.1"/>
</dbReference>
<evidence type="ECO:0000313" key="2">
    <source>
        <dbReference type="EMBL" id="MBA8954157.1"/>
    </source>
</evidence>
<evidence type="ECO:0000313" key="3">
    <source>
        <dbReference type="Proteomes" id="UP000572680"/>
    </source>
</evidence>
<dbReference type="PROSITE" id="PS50965">
    <property type="entry name" value="NERD"/>
    <property type="match status" value="1"/>
</dbReference>
<dbReference type="AlphaFoldDB" id="A0A7W3LTW0"/>
<dbReference type="Pfam" id="PF08378">
    <property type="entry name" value="NERD"/>
    <property type="match status" value="1"/>
</dbReference>